<organism evidence="1 2">
    <name type="scientific">Oryza sativa subsp. japonica</name>
    <name type="common">Rice</name>
    <dbReference type="NCBI Taxonomy" id="39947"/>
    <lineage>
        <taxon>Eukaryota</taxon>
        <taxon>Viridiplantae</taxon>
        <taxon>Streptophyta</taxon>
        <taxon>Embryophyta</taxon>
        <taxon>Tracheophyta</taxon>
        <taxon>Spermatophyta</taxon>
        <taxon>Magnoliopsida</taxon>
        <taxon>Liliopsida</taxon>
        <taxon>Poales</taxon>
        <taxon>Poaceae</taxon>
        <taxon>BOP clade</taxon>
        <taxon>Oryzoideae</taxon>
        <taxon>Oryzeae</taxon>
        <taxon>Oryzinae</taxon>
        <taxon>Oryza</taxon>
        <taxon>Oryza sativa</taxon>
    </lineage>
</organism>
<dbReference type="PaxDb" id="39947-A0A0P0X242"/>
<feature type="non-terminal residue" evidence="1">
    <location>
        <position position="1"/>
    </location>
</feature>
<evidence type="ECO:0000313" key="2">
    <source>
        <dbReference type="Proteomes" id="UP000059680"/>
    </source>
</evidence>
<reference evidence="1 2" key="2">
    <citation type="journal article" date="2013" name="Plant Cell Physiol.">
        <title>Rice Annotation Project Database (RAP-DB): an integrative and interactive database for rice genomics.</title>
        <authorList>
            <person name="Sakai H."/>
            <person name="Lee S.S."/>
            <person name="Tanaka T."/>
            <person name="Numa H."/>
            <person name="Kim J."/>
            <person name="Kawahara Y."/>
            <person name="Wakimoto H."/>
            <person name="Yang C.C."/>
            <person name="Iwamoto M."/>
            <person name="Abe T."/>
            <person name="Yamada Y."/>
            <person name="Muto A."/>
            <person name="Inokuchi H."/>
            <person name="Ikemura T."/>
            <person name="Matsumoto T."/>
            <person name="Sasaki T."/>
            <person name="Itoh T."/>
        </authorList>
    </citation>
    <scope>NUCLEOTIDE SEQUENCE [LARGE SCALE GENOMIC DNA]</scope>
    <source>
        <strain evidence="2">cv. Nipponbare</strain>
    </source>
</reference>
<dbReference type="EMBL" id="AP014963">
    <property type="protein sequence ID" value="BAS99890.1"/>
    <property type="molecule type" value="Genomic_DNA"/>
</dbReference>
<dbReference type="AlphaFoldDB" id="A0A0P0X242"/>
<reference evidence="2" key="1">
    <citation type="journal article" date="2005" name="Nature">
        <title>The map-based sequence of the rice genome.</title>
        <authorList>
            <consortium name="International rice genome sequencing project (IRGSP)"/>
            <person name="Matsumoto T."/>
            <person name="Wu J."/>
            <person name="Kanamori H."/>
            <person name="Katayose Y."/>
            <person name="Fujisawa M."/>
            <person name="Namiki N."/>
            <person name="Mizuno H."/>
            <person name="Yamamoto K."/>
            <person name="Antonio B.A."/>
            <person name="Baba T."/>
            <person name="Sakata K."/>
            <person name="Nagamura Y."/>
            <person name="Aoki H."/>
            <person name="Arikawa K."/>
            <person name="Arita K."/>
            <person name="Bito T."/>
            <person name="Chiden Y."/>
            <person name="Fujitsuka N."/>
            <person name="Fukunaka R."/>
            <person name="Hamada M."/>
            <person name="Harada C."/>
            <person name="Hayashi A."/>
            <person name="Hijishita S."/>
            <person name="Honda M."/>
            <person name="Hosokawa S."/>
            <person name="Ichikawa Y."/>
            <person name="Idonuma A."/>
            <person name="Iijima M."/>
            <person name="Ikeda M."/>
            <person name="Ikeno M."/>
            <person name="Ito K."/>
            <person name="Ito S."/>
            <person name="Ito T."/>
            <person name="Ito Y."/>
            <person name="Ito Y."/>
            <person name="Iwabuchi A."/>
            <person name="Kamiya K."/>
            <person name="Karasawa W."/>
            <person name="Kurita K."/>
            <person name="Katagiri S."/>
            <person name="Kikuta A."/>
            <person name="Kobayashi H."/>
            <person name="Kobayashi N."/>
            <person name="Machita K."/>
            <person name="Maehara T."/>
            <person name="Masukawa M."/>
            <person name="Mizubayashi T."/>
            <person name="Mukai Y."/>
            <person name="Nagasaki H."/>
            <person name="Nagata Y."/>
            <person name="Naito S."/>
            <person name="Nakashima M."/>
            <person name="Nakama Y."/>
            <person name="Nakamichi Y."/>
            <person name="Nakamura M."/>
            <person name="Meguro A."/>
            <person name="Negishi M."/>
            <person name="Ohta I."/>
            <person name="Ohta T."/>
            <person name="Okamoto M."/>
            <person name="Ono N."/>
            <person name="Saji S."/>
            <person name="Sakaguchi M."/>
            <person name="Sakai K."/>
            <person name="Shibata M."/>
            <person name="Shimokawa T."/>
            <person name="Song J."/>
            <person name="Takazaki Y."/>
            <person name="Terasawa K."/>
            <person name="Tsugane M."/>
            <person name="Tsuji K."/>
            <person name="Ueda S."/>
            <person name="Waki K."/>
            <person name="Yamagata H."/>
            <person name="Yamamoto M."/>
            <person name="Yamamoto S."/>
            <person name="Yamane H."/>
            <person name="Yoshiki S."/>
            <person name="Yoshihara R."/>
            <person name="Yukawa K."/>
            <person name="Zhong H."/>
            <person name="Yano M."/>
            <person name="Yuan Q."/>
            <person name="Ouyang S."/>
            <person name="Liu J."/>
            <person name="Jones K.M."/>
            <person name="Gansberger K."/>
            <person name="Moffat K."/>
            <person name="Hill J."/>
            <person name="Bera J."/>
            <person name="Fadrosh D."/>
            <person name="Jin S."/>
            <person name="Johri S."/>
            <person name="Kim M."/>
            <person name="Overton L."/>
            <person name="Reardon M."/>
            <person name="Tsitrin T."/>
            <person name="Vuong H."/>
            <person name="Weaver B."/>
            <person name="Ciecko A."/>
            <person name="Tallon L."/>
            <person name="Jackson J."/>
            <person name="Pai G."/>
            <person name="Aken S.V."/>
            <person name="Utterback T."/>
            <person name="Reidmuller S."/>
            <person name="Feldblyum T."/>
            <person name="Hsiao J."/>
            <person name="Zismann V."/>
            <person name="Iobst S."/>
            <person name="de Vazeille A.R."/>
            <person name="Buell C.R."/>
            <person name="Ying K."/>
            <person name="Li Y."/>
            <person name="Lu T."/>
            <person name="Huang Y."/>
            <person name="Zhao Q."/>
            <person name="Feng Q."/>
            <person name="Zhang L."/>
            <person name="Zhu J."/>
            <person name="Weng Q."/>
            <person name="Mu J."/>
            <person name="Lu Y."/>
            <person name="Fan D."/>
            <person name="Liu Y."/>
            <person name="Guan J."/>
            <person name="Zhang Y."/>
            <person name="Yu S."/>
            <person name="Liu X."/>
            <person name="Zhang Y."/>
            <person name="Hong G."/>
            <person name="Han B."/>
            <person name="Choisne N."/>
            <person name="Demange N."/>
            <person name="Orjeda G."/>
            <person name="Samain S."/>
            <person name="Cattolico L."/>
            <person name="Pelletier E."/>
            <person name="Couloux A."/>
            <person name="Segurens B."/>
            <person name="Wincker P."/>
            <person name="D'Hont A."/>
            <person name="Scarpelli C."/>
            <person name="Weissenbach J."/>
            <person name="Salanoubat M."/>
            <person name="Quetier F."/>
            <person name="Yu Y."/>
            <person name="Kim H.R."/>
            <person name="Rambo T."/>
            <person name="Currie J."/>
            <person name="Collura K."/>
            <person name="Luo M."/>
            <person name="Yang T."/>
            <person name="Ammiraju J.S.S."/>
            <person name="Engler F."/>
            <person name="Soderlund C."/>
            <person name="Wing R.A."/>
            <person name="Palmer L.E."/>
            <person name="de la Bastide M."/>
            <person name="Spiegel L."/>
            <person name="Nascimento L."/>
            <person name="Zutavern T."/>
            <person name="O'Shaughnessy A."/>
            <person name="Dike S."/>
            <person name="Dedhia N."/>
            <person name="Preston R."/>
            <person name="Balija V."/>
            <person name="McCombie W.R."/>
            <person name="Chow T."/>
            <person name="Chen H."/>
            <person name="Chung M."/>
            <person name="Chen C."/>
            <person name="Shaw J."/>
            <person name="Wu H."/>
            <person name="Hsiao K."/>
            <person name="Chao Y."/>
            <person name="Chu M."/>
            <person name="Cheng C."/>
            <person name="Hour A."/>
            <person name="Lee P."/>
            <person name="Lin S."/>
            <person name="Lin Y."/>
            <person name="Liou J."/>
            <person name="Liu S."/>
            <person name="Hsing Y."/>
            <person name="Raghuvanshi S."/>
            <person name="Mohanty A."/>
            <person name="Bharti A.K."/>
            <person name="Gaur A."/>
            <person name="Gupta V."/>
            <person name="Kumar D."/>
            <person name="Ravi V."/>
            <person name="Vij S."/>
            <person name="Kapur A."/>
            <person name="Khurana P."/>
            <person name="Khurana P."/>
            <person name="Khurana J.P."/>
            <person name="Tyagi A.K."/>
            <person name="Gaikwad K."/>
            <person name="Singh A."/>
            <person name="Dalal V."/>
            <person name="Srivastava S."/>
            <person name="Dixit A."/>
            <person name="Pal A.K."/>
            <person name="Ghazi I.A."/>
            <person name="Yadav M."/>
            <person name="Pandit A."/>
            <person name="Bhargava A."/>
            <person name="Sureshbabu K."/>
            <person name="Batra K."/>
            <person name="Sharma T.R."/>
            <person name="Mohapatra T."/>
            <person name="Singh N.K."/>
            <person name="Messing J."/>
            <person name="Nelson A.B."/>
            <person name="Fuks G."/>
            <person name="Kavchok S."/>
            <person name="Keizer G."/>
            <person name="Linton E."/>
            <person name="Llaca V."/>
            <person name="Song R."/>
            <person name="Tanyolac B."/>
            <person name="Young S."/>
            <person name="Ho-Il K."/>
            <person name="Hahn J.H."/>
            <person name="Sangsakoo G."/>
            <person name="Vanavichit A."/>
            <person name="de Mattos Luiz.A.T."/>
            <person name="Zimmer P.D."/>
            <person name="Malone G."/>
            <person name="Dellagostin O."/>
            <person name="de Oliveira A.C."/>
            <person name="Bevan M."/>
            <person name="Bancroft I."/>
            <person name="Minx P."/>
            <person name="Cordum H."/>
            <person name="Wilson R."/>
            <person name="Cheng Z."/>
            <person name="Jin W."/>
            <person name="Jiang J."/>
            <person name="Leong S.A."/>
            <person name="Iwama H."/>
            <person name="Gojobori T."/>
            <person name="Itoh T."/>
            <person name="Niimura Y."/>
            <person name="Fujii Y."/>
            <person name="Habara T."/>
            <person name="Sakai H."/>
            <person name="Sato Y."/>
            <person name="Wilson G."/>
            <person name="Kumar K."/>
            <person name="McCouch S."/>
            <person name="Juretic N."/>
            <person name="Hoen D."/>
            <person name="Wright S."/>
            <person name="Bruskiewich R."/>
            <person name="Bureau T."/>
            <person name="Miyao A."/>
            <person name="Hirochika H."/>
            <person name="Nishikawa T."/>
            <person name="Kadowaki K."/>
            <person name="Sugiura M."/>
            <person name="Burr B."/>
            <person name="Sasaki T."/>
        </authorList>
    </citation>
    <scope>NUCLEOTIDE SEQUENCE [LARGE SCALE GENOMIC DNA]</scope>
    <source>
        <strain evidence="2">cv. Nipponbare</strain>
    </source>
</reference>
<gene>
    <name evidence="1" type="ordered locus">Os07g0124725</name>
    <name evidence="1" type="ORF">OSNPB_070124725</name>
</gene>
<dbReference type="InParanoid" id="A0A0P0X242"/>
<proteinExistence type="predicted"/>
<accession>A0A0P0X242</accession>
<feature type="non-terminal residue" evidence="1">
    <location>
        <position position="199"/>
    </location>
</feature>
<reference evidence="1 2" key="3">
    <citation type="journal article" date="2013" name="Rice">
        <title>Improvement of the Oryza sativa Nipponbare reference genome using next generation sequence and optical map data.</title>
        <authorList>
            <person name="Kawahara Y."/>
            <person name="de la Bastide M."/>
            <person name="Hamilton J.P."/>
            <person name="Kanamori H."/>
            <person name="McCombie W.R."/>
            <person name="Ouyang S."/>
            <person name="Schwartz D.C."/>
            <person name="Tanaka T."/>
            <person name="Wu J."/>
            <person name="Zhou S."/>
            <person name="Childs K.L."/>
            <person name="Davidson R.M."/>
            <person name="Lin H."/>
            <person name="Quesada-Ocampo L."/>
            <person name="Vaillancourt B."/>
            <person name="Sakai H."/>
            <person name="Lee S.S."/>
            <person name="Kim J."/>
            <person name="Numa H."/>
            <person name="Itoh T."/>
            <person name="Buell C.R."/>
            <person name="Matsumoto T."/>
        </authorList>
    </citation>
    <scope>NUCLEOTIDE SEQUENCE [LARGE SCALE GENOMIC DNA]</scope>
    <source>
        <strain evidence="2">cv. Nipponbare</strain>
    </source>
</reference>
<protein>
    <submittedName>
        <fullName evidence="1">Os07g0124725 protein</fullName>
    </submittedName>
</protein>
<dbReference type="Proteomes" id="UP000059680">
    <property type="component" value="Chromosome 7"/>
</dbReference>
<dbReference type="eggNOG" id="ENOG502TIEC">
    <property type="taxonomic scope" value="Eukaryota"/>
</dbReference>
<dbReference type="Gramene" id="Os07t0124725-00">
    <property type="protein sequence ID" value="Os07t0124725-00"/>
    <property type="gene ID" value="Os07g0124725"/>
</dbReference>
<evidence type="ECO:0000313" key="1">
    <source>
        <dbReference type="EMBL" id="BAS99890.1"/>
    </source>
</evidence>
<keyword evidence="2" id="KW-1185">Reference proteome</keyword>
<name>A0A0P0X242_ORYSJ</name>
<sequence length="199" mass="20759">RGDPGAERQRRRHELGRRLLLRRRRHGGRRLGEEHGEAAAAVGAPLARVAQARHQRRRRRHGHVLLLLLLLVRRRGVDGDEVVEDGECGLVGAGQHDVVVVLLLLPRGSGGLPEGVGDGDVGGGVHRDNGAGAGGGVVVLGGGGGGVAAGEVGGEEGVAGHDLVDVVAGDVEVGDGVEPPELDRRHVVRLRRLLLRACI</sequence>